<organism evidence="3 4">
    <name type="scientific">Edaphochlamys debaryana</name>
    <dbReference type="NCBI Taxonomy" id="47281"/>
    <lineage>
        <taxon>Eukaryota</taxon>
        <taxon>Viridiplantae</taxon>
        <taxon>Chlorophyta</taxon>
        <taxon>core chlorophytes</taxon>
        <taxon>Chlorophyceae</taxon>
        <taxon>CS clade</taxon>
        <taxon>Chlamydomonadales</taxon>
        <taxon>Chlamydomonadales incertae sedis</taxon>
        <taxon>Edaphochlamys</taxon>
    </lineage>
</organism>
<sequence>MSAVLAILVALAGAQLAAAGEFAGCIPQLGLSVQRLASFKTGNWTGVASVEVLDYDPFGKLSAVVEAQKSATSPLALLIVNLADPSAPAIHRRIPVSDSAGEGDVVGTPNSVSVYNGYAALSLDGVPATADGWIRIYHMASGAKVGEVRVPGCAMPDSVAWTKDGRRLIIACEGEPSTQGDASTGSDPTIDPNPSGAIGIVYVTWASYTPVGADCPTVNLSLSTKVLSFQKYIDKLSATAYKALLSAGLRIDPRLTKATAARDIEPEYVALHSDGRDLAYVTLQENNAIAVINIAPGAERIRSIWPLGLKDWSVTPVDPSDRDGTLLRNLTSVVSWYQPDTIVHTTINRIPYLVIANEGDSKEEALRVSDLKDRLDPAVFSAAQVADVSRLNVDPLHGISGGYNTSKPWNAQGPYTRLYAYGGRSWAILNALTGAMVYESRSELESLVAAHPEASACFNCDRNANVPDTRSDNSGPEPEALAVFELGGRTYASVGLERQSGFVLYDISKPAKPITGAYVYNRDFDPALGSNTTVLGDLAPECIRFVSASASASGKPYLLVGNEVSATVATWELGTCPPAARRRL</sequence>
<accession>A0A835YC04</accession>
<comment type="caution">
    <text evidence="3">The sequence shown here is derived from an EMBL/GenBank/DDBJ whole genome shotgun (WGS) entry which is preliminary data.</text>
</comment>
<evidence type="ECO:0000313" key="4">
    <source>
        <dbReference type="Proteomes" id="UP000612055"/>
    </source>
</evidence>
<dbReference type="PANTHER" id="PTHR46928">
    <property type="entry name" value="MESENCHYME-SPECIFIC CELL SURFACE GLYCOPROTEIN"/>
    <property type="match status" value="1"/>
</dbReference>
<keyword evidence="1" id="KW-0732">Signal</keyword>
<dbReference type="Proteomes" id="UP000612055">
    <property type="component" value="Unassembled WGS sequence"/>
</dbReference>
<dbReference type="PANTHER" id="PTHR46928:SF1">
    <property type="entry name" value="MESENCHYME-SPECIFIC CELL SURFACE GLYCOPROTEIN"/>
    <property type="match status" value="1"/>
</dbReference>
<dbReference type="EMBL" id="JAEHOE010000004">
    <property type="protein sequence ID" value="KAG2500145.1"/>
    <property type="molecule type" value="Genomic_DNA"/>
</dbReference>
<evidence type="ECO:0000313" key="3">
    <source>
        <dbReference type="EMBL" id="KAG2500145.1"/>
    </source>
</evidence>
<keyword evidence="4" id="KW-1185">Reference proteome</keyword>
<evidence type="ECO:0000259" key="2">
    <source>
        <dbReference type="Pfam" id="PF22494"/>
    </source>
</evidence>
<gene>
    <name evidence="3" type="ORF">HYH03_001727</name>
</gene>
<dbReference type="SUPFAM" id="SSF51004">
    <property type="entry name" value="C-terminal (heme d1) domain of cytochrome cd1-nitrite reductase"/>
    <property type="match status" value="1"/>
</dbReference>
<dbReference type="AlphaFoldDB" id="A0A835YC04"/>
<evidence type="ECO:0000256" key="1">
    <source>
        <dbReference type="SAM" id="SignalP"/>
    </source>
</evidence>
<feature type="chain" id="PRO_5032859681" description="Choice-of-anchor I domain-containing protein" evidence="1">
    <location>
        <begin position="20"/>
        <end position="584"/>
    </location>
</feature>
<feature type="signal peptide" evidence="1">
    <location>
        <begin position="1"/>
        <end position="19"/>
    </location>
</feature>
<protein>
    <recommendedName>
        <fullName evidence="2">Choice-of-anchor I domain-containing protein</fullName>
    </recommendedName>
</protein>
<dbReference type="InterPro" id="IPR055188">
    <property type="entry name" value="Choice_anch_I"/>
</dbReference>
<name>A0A835YC04_9CHLO</name>
<dbReference type="OrthoDB" id="425936at2759"/>
<dbReference type="NCBIfam" id="NF038117">
    <property type="entry name" value="choice_anch_I"/>
    <property type="match status" value="1"/>
</dbReference>
<dbReference type="InterPro" id="IPR011048">
    <property type="entry name" value="Haem_d1_sf"/>
</dbReference>
<reference evidence="3" key="1">
    <citation type="journal article" date="2020" name="bioRxiv">
        <title>Comparative genomics of Chlamydomonas.</title>
        <authorList>
            <person name="Craig R.J."/>
            <person name="Hasan A.R."/>
            <person name="Ness R.W."/>
            <person name="Keightley P.D."/>
        </authorList>
    </citation>
    <scope>NUCLEOTIDE SEQUENCE</scope>
    <source>
        <strain evidence="3">CCAP 11/70</strain>
    </source>
</reference>
<feature type="domain" description="Choice-of-anchor I" evidence="2">
    <location>
        <begin position="48"/>
        <end position="572"/>
    </location>
</feature>
<proteinExistence type="predicted"/>
<dbReference type="Pfam" id="PF22494">
    <property type="entry name" value="choice_anch_I"/>
    <property type="match status" value="1"/>
</dbReference>
<dbReference type="InterPro" id="IPR052956">
    <property type="entry name" value="Mesenchyme-surface_protein"/>
</dbReference>